<comment type="caution">
    <text evidence="2">The sequence shown here is derived from an EMBL/GenBank/DDBJ whole genome shotgun (WGS) entry which is preliminary data.</text>
</comment>
<evidence type="ECO:0000256" key="1">
    <source>
        <dbReference type="SAM" id="SignalP"/>
    </source>
</evidence>
<evidence type="ECO:0000313" key="2">
    <source>
        <dbReference type="EMBL" id="MCF2529485.1"/>
    </source>
</evidence>
<name>A0AA41U1F0_9ACTN</name>
<gene>
    <name evidence="2" type="ORF">LZ495_20000</name>
</gene>
<dbReference type="AlphaFoldDB" id="A0AA41U1F0"/>
<proteinExistence type="predicted"/>
<evidence type="ECO:0000313" key="3">
    <source>
        <dbReference type="Proteomes" id="UP001165378"/>
    </source>
</evidence>
<dbReference type="Proteomes" id="UP001165378">
    <property type="component" value="Unassembled WGS sequence"/>
</dbReference>
<reference evidence="2" key="1">
    <citation type="submission" date="2022-01" db="EMBL/GenBank/DDBJ databases">
        <title>Genome-Based Taxonomic Classification of the Phylum Actinobacteria.</title>
        <authorList>
            <person name="Gao Y."/>
        </authorList>
    </citation>
    <scope>NUCLEOTIDE SEQUENCE</scope>
    <source>
        <strain evidence="2">KLBMP 8922</strain>
    </source>
</reference>
<evidence type="ECO:0008006" key="4">
    <source>
        <dbReference type="Google" id="ProtNLM"/>
    </source>
</evidence>
<protein>
    <recommendedName>
        <fullName evidence="4">Lipoprotein</fullName>
    </recommendedName>
</protein>
<organism evidence="2 3">
    <name type="scientific">Yinghuangia soli</name>
    <dbReference type="NCBI Taxonomy" id="2908204"/>
    <lineage>
        <taxon>Bacteria</taxon>
        <taxon>Bacillati</taxon>
        <taxon>Actinomycetota</taxon>
        <taxon>Actinomycetes</taxon>
        <taxon>Kitasatosporales</taxon>
        <taxon>Streptomycetaceae</taxon>
        <taxon>Yinghuangia</taxon>
    </lineage>
</organism>
<dbReference type="EMBL" id="JAKFHA010000011">
    <property type="protein sequence ID" value="MCF2529485.1"/>
    <property type="molecule type" value="Genomic_DNA"/>
</dbReference>
<feature type="chain" id="PRO_5041341472" description="Lipoprotein" evidence="1">
    <location>
        <begin position="25"/>
        <end position="270"/>
    </location>
</feature>
<dbReference type="RefSeq" id="WP_235053791.1">
    <property type="nucleotide sequence ID" value="NZ_JAKFHA010000011.1"/>
</dbReference>
<accession>A0AA41U1F0</accession>
<keyword evidence="1" id="KW-0732">Signal</keyword>
<dbReference type="PROSITE" id="PS51257">
    <property type="entry name" value="PROKAR_LIPOPROTEIN"/>
    <property type="match status" value="1"/>
</dbReference>
<feature type="signal peptide" evidence="1">
    <location>
        <begin position="1"/>
        <end position="24"/>
    </location>
</feature>
<sequence>MKSTGVRRSTAALAAAAALTAVLAGCSGGKDDGEGGLGGLTGGGGASAGAGAVQTDPKLTAYADRLLAFLKTTSQGAHALRVEIIKDRGTLAANVDTDLPYFPGTDSSDPAVDARDKRDKLAAEAEDWAYANPDVDLELVMVYQAGRGEAFTDAGVGYVRDRSPEEAKRQAYAARVLAHLKTTPYAASVTAVELDLVAAEAHLTVTTTLPSFSSAEGFSDGARQARKDAEPIAAAVLAWTVQDAEYNIAAVTIEDKEKGNVNVVTASSAS</sequence>
<keyword evidence="3" id="KW-1185">Reference proteome</keyword>